<reference evidence="1 2" key="1">
    <citation type="submission" date="2016-11" db="EMBL/GenBank/DDBJ databases">
        <authorList>
            <person name="Jaros S."/>
            <person name="Januszkiewicz K."/>
            <person name="Wedrychowicz H."/>
        </authorList>
    </citation>
    <scope>NUCLEOTIDE SEQUENCE [LARGE SCALE GENOMIC DNA]</scope>
    <source>
        <strain evidence="1 2">DSM 3090</strain>
    </source>
</reference>
<sequence length="65" mass="7420">MNKKEIEQAIYVEISECLKKVGTMPFDKALPLLQKDAWRLADKYNTDGGNVINILLTYMNKGDTK</sequence>
<keyword evidence="2" id="KW-1185">Reference proteome</keyword>
<organism evidence="1 2">
    <name type="scientific">Hathewaya proteolytica DSM 3090</name>
    <dbReference type="NCBI Taxonomy" id="1121331"/>
    <lineage>
        <taxon>Bacteria</taxon>
        <taxon>Bacillati</taxon>
        <taxon>Bacillota</taxon>
        <taxon>Clostridia</taxon>
        <taxon>Eubacteriales</taxon>
        <taxon>Clostridiaceae</taxon>
        <taxon>Hathewaya</taxon>
    </lineage>
</organism>
<dbReference type="RefSeq" id="WP_072903246.1">
    <property type="nucleotide sequence ID" value="NZ_FRAD01000009.1"/>
</dbReference>
<evidence type="ECO:0000313" key="1">
    <source>
        <dbReference type="EMBL" id="SHJ89585.1"/>
    </source>
</evidence>
<gene>
    <name evidence="1" type="ORF">SAMN02745248_01223</name>
</gene>
<dbReference type="OrthoDB" id="2084768at2"/>
<protein>
    <submittedName>
        <fullName evidence="1">Uncharacterized protein</fullName>
    </submittedName>
</protein>
<dbReference type="Proteomes" id="UP000183952">
    <property type="component" value="Unassembled WGS sequence"/>
</dbReference>
<proteinExistence type="predicted"/>
<name>A0A1M6N1K4_9CLOT</name>
<dbReference type="AlphaFoldDB" id="A0A1M6N1K4"/>
<evidence type="ECO:0000313" key="2">
    <source>
        <dbReference type="Proteomes" id="UP000183952"/>
    </source>
</evidence>
<accession>A0A1M6N1K4</accession>
<dbReference type="STRING" id="1121331.SAMN02745248_01223"/>
<dbReference type="EMBL" id="FRAD01000009">
    <property type="protein sequence ID" value="SHJ89585.1"/>
    <property type="molecule type" value="Genomic_DNA"/>
</dbReference>